<accession>A0ABV0TDM1</accession>
<evidence type="ECO:0000313" key="3">
    <source>
        <dbReference type="Proteomes" id="UP001482620"/>
    </source>
</evidence>
<protein>
    <submittedName>
        <fullName evidence="2">Uncharacterized protein</fullName>
    </submittedName>
</protein>
<dbReference type="Proteomes" id="UP001482620">
    <property type="component" value="Unassembled WGS sequence"/>
</dbReference>
<proteinExistence type="predicted"/>
<feature type="region of interest" description="Disordered" evidence="1">
    <location>
        <begin position="64"/>
        <end position="83"/>
    </location>
</feature>
<organism evidence="2 3">
    <name type="scientific">Ilyodon furcidens</name>
    <name type="common">goldbreast splitfin</name>
    <dbReference type="NCBI Taxonomy" id="33524"/>
    <lineage>
        <taxon>Eukaryota</taxon>
        <taxon>Metazoa</taxon>
        <taxon>Chordata</taxon>
        <taxon>Craniata</taxon>
        <taxon>Vertebrata</taxon>
        <taxon>Euteleostomi</taxon>
        <taxon>Actinopterygii</taxon>
        <taxon>Neopterygii</taxon>
        <taxon>Teleostei</taxon>
        <taxon>Neoteleostei</taxon>
        <taxon>Acanthomorphata</taxon>
        <taxon>Ovalentaria</taxon>
        <taxon>Atherinomorphae</taxon>
        <taxon>Cyprinodontiformes</taxon>
        <taxon>Goodeidae</taxon>
        <taxon>Ilyodon</taxon>
    </lineage>
</organism>
<keyword evidence="3" id="KW-1185">Reference proteome</keyword>
<evidence type="ECO:0000256" key="1">
    <source>
        <dbReference type="SAM" id="MobiDB-lite"/>
    </source>
</evidence>
<comment type="caution">
    <text evidence="2">The sequence shown here is derived from an EMBL/GenBank/DDBJ whole genome shotgun (WGS) entry which is preliminary data.</text>
</comment>
<gene>
    <name evidence="2" type="ORF">ILYODFUR_034702</name>
</gene>
<sequence>MRKNIRRLLNISLLTNNIKVPLTHIENMLLKWSSSFPITDRTPASACPLPGPGTAAAVGTADLTATPMGSSKDNRGREHGPCLNLPQDLRKVLHEVGVEYVPDRPSL</sequence>
<reference evidence="2 3" key="1">
    <citation type="submission" date="2021-06" db="EMBL/GenBank/DDBJ databases">
        <authorList>
            <person name="Palmer J.M."/>
        </authorList>
    </citation>
    <scope>NUCLEOTIDE SEQUENCE [LARGE SCALE GENOMIC DNA]</scope>
    <source>
        <strain evidence="3">if_2019</strain>
        <tissue evidence="2">Muscle</tissue>
    </source>
</reference>
<name>A0ABV0TDM1_9TELE</name>
<dbReference type="EMBL" id="JAHRIQ010029512">
    <property type="protein sequence ID" value="MEQ2230980.1"/>
    <property type="molecule type" value="Genomic_DNA"/>
</dbReference>
<evidence type="ECO:0000313" key="2">
    <source>
        <dbReference type="EMBL" id="MEQ2230980.1"/>
    </source>
</evidence>